<dbReference type="Proteomes" id="UP000270471">
    <property type="component" value="Unassembled WGS sequence"/>
</dbReference>
<sequence>MAKAWLYQAAPSHEAANEEWTTQGIAVLTAGIVWDAVRVPYTPLGADLDHHADPAQPRRRLAEPRVTSTPGPYWVTLPDGTGPLTDPQHLHQALAAKQQDALTGAPQVIA</sequence>
<dbReference type="RefSeq" id="WP_121888523.1">
    <property type="nucleotide sequence ID" value="NZ_PENI01000004.1"/>
</dbReference>
<dbReference type="AlphaFoldDB" id="A0A3M0IAQ2"/>
<feature type="region of interest" description="Disordered" evidence="1">
    <location>
        <begin position="46"/>
        <end position="73"/>
    </location>
</feature>
<keyword evidence="3" id="KW-1185">Reference proteome</keyword>
<dbReference type="OrthoDB" id="4232363at2"/>
<protein>
    <submittedName>
        <fullName evidence="2">Uncharacterized protein</fullName>
    </submittedName>
</protein>
<dbReference type="EMBL" id="PENI01000004">
    <property type="protein sequence ID" value="RMB86157.1"/>
    <property type="molecule type" value="Genomic_DNA"/>
</dbReference>
<name>A0A3M0IAQ2_9ACTN</name>
<evidence type="ECO:0000313" key="2">
    <source>
        <dbReference type="EMBL" id="RMB86157.1"/>
    </source>
</evidence>
<reference evidence="2 3" key="1">
    <citation type="submission" date="2017-11" db="EMBL/GenBank/DDBJ databases">
        <title>Draft genome of actinobacteria isolated from guarana (Paullinia cupana (Mart.) Ducke.</title>
        <authorList>
            <person name="Siqueira K.A."/>
            <person name="Liotti R.G."/>
            <person name="Mendes T.A.O."/>
            <person name="Soares M.A."/>
        </authorList>
    </citation>
    <scope>NUCLEOTIDE SEQUENCE [LARGE SCALE GENOMIC DNA]</scope>
    <source>
        <strain evidence="2 3">193</strain>
    </source>
</reference>
<comment type="caution">
    <text evidence="2">The sequence shown here is derived from an EMBL/GenBank/DDBJ whole genome shotgun (WGS) entry which is preliminary data.</text>
</comment>
<evidence type="ECO:0000256" key="1">
    <source>
        <dbReference type="SAM" id="MobiDB-lite"/>
    </source>
</evidence>
<evidence type="ECO:0000313" key="3">
    <source>
        <dbReference type="Proteomes" id="UP000270471"/>
    </source>
</evidence>
<gene>
    <name evidence="2" type="ORF">CTZ28_07685</name>
</gene>
<accession>A0A3M0IAQ2</accession>
<proteinExistence type="predicted"/>
<organism evidence="2 3">
    <name type="scientific">Streptomyces shenzhenensis</name>
    <dbReference type="NCBI Taxonomy" id="943815"/>
    <lineage>
        <taxon>Bacteria</taxon>
        <taxon>Bacillati</taxon>
        <taxon>Actinomycetota</taxon>
        <taxon>Actinomycetes</taxon>
        <taxon>Kitasatosporales</taxon>
        <taxon>Streptomycetaceae</taxon>
        <taxon>Streptomyces</taxon>
    </lineage>
</organism>